<evidence type="ECO:0000256" key="10">
    <source>
        <dbReference type="ARBA" id="ARBA00022918"/>
    </source>
</evidence>
<feature type="compositionally biased region" description="Pro residues" evidence="15">
    <location>
        <begin position="82"/>
        <end position="97"/>
    </location>
</feature>
<evidence type="ECO:0000256" key="8">
    <source>
        <dbReference type="ARBA" id="ARBA00022842"/>
    </source>
</evidence>
<keyword evidence="10 13" id="KW-0695">RNA-directed DNA polymerase</keyword>
<feature type="compositionally biased region" description="Polar residues" evidence="15">
    <location>
        <begin position="2433"/>
        <end position="2444"/>
    </location>
</feature>
<evidence type="ECO:0000256" key="2">
    <source>
        <dbReference type="ARBA" id="ARBA00012493"/>
    </source>
</evidence>
<dbReference type="GO" id="GO:0046872">
    <property type="term" value="F:metal ion binding"/>
    <property type="evidence" value="ECO:0007669"/>
    <property type="project" value="UniProtKB-KW"/>
</dbReference>
<proteinExistence type="inferred from homology"/>
<dbReference type="VEuPathDB" id="TriTrypDB:LdCL_360048300"/>
<feature type="region of interest" description="Disordered" evidence="15">
    <location>
        <begin position="1817"/>
        <end position="1849"/>
    </location>
</feature>
<feature type="region of interest" description="Disordered" evidence="15">
    <location>
        <begin position="2288"/>
        <end position="2309"/>
    </location>
</feature>
<evidence type="ECO:0000256" key="4">
    <source>
        <dbReference type="ARBA" id="ARBA00022454"/>
    </source>
</evidence>
<feature type="region of interest" description="Disordered" evidence="15">
    <location>
        <begin position="2110"/>
        <end position="2141"/>
    </location>
</feature>
<dbReference type="VEuPathDB" id="TriTrypDB:LDHU3_36.5560"/>
<feature type="region of interest" description="Disordered" evidence="15">
    <location>
        <begin position="1580"/>
        <end position="1632"/>
    </location>
</feature>
<feature type="region of interest" description="Disordered" evidence="15">
    <location>
        <begin position="2433"/>
        <end position="2478"/>
    </location>
</feature>
<organism evidence="17 18">
    <name type="scientific">Leishmania donovani</name>
    <dbReference type="NCBI Taxonomy" id="5661"/>
    <lineage>
        <taxon>Eukaryota</taxon>
        <taxon>Discoba</taxon>
        <taxon>Euglenozoa</taxon>
        <taxon>Kinetoplastea</taxon>
        <taxon>Metakinetoplastina</taxon>
        <taxon>Trypanosomatida</taxon>
        <taxon>Trypanosomatidae</taxon>
        <taxon>Leishmaniinae</taxon>
        <taxon>Leishmania</taxon>
    </lineage>
</organism>
<evidence type="ECO:0000313" key="18">
    <source>
        <dbReference type="Proteomes" id="UP000318821"/>
    </source>
</evidence>
<gene>
    <name evidence="17" type="ORF">CGC20_27940</name>
</gene>
<evidence type="ECO:0000256" key="13">
    <source>
        <dbReference type="RuleBase" id="RU365061"/>
    </source>
</evidence>
<dbReference type="InterPro" id="IPR021891">
    <property type="entry name" value="Telomerase_RBD"/>
</dbReference>
<evidence type="ECO:0000313" key="17">
    <source>
        <dbReference type="EMBL" id="TPP42046.1"/>
    </source>
</evidence>
<dbReference type="VEuPathDB" id="TriTrypDB:LDHU3_36.5550"/>
<comment type="function">
    <text evidence="13">Telomerase is a ribonucleoprotein enzyme essential for the replication of chromosome termini in most eukaryotes. It elongates telomeres. It is a reverse transcriptase that adds simple sequence repeats to chromosome ends by copying a template sequence within the RNA component of the enzyme.</text>
</comment>
<dbReference type="PANTHER" id="PTHR12066:SF0">
    <property type="entry name" value="TELOMERASE REVERSE TRANSCRIPTASE"/>
    <property type="match status" value="1"/>
</dbReference>
<comment type="similarity">
    <text evidence="1 13">Belongs to the reverse transcriptase family. Telomerase subfamily.</text>
</comment>
<feature type="region of interest" description="Disordered" evidence="15">
    <location>
        <begin position="234"/>
        <end position="254"/>
    </location>
</feature>
<dbReference type="Pfam" id="PF12009">
    <property type="entry name" value="Telomerase_RBD"/>
    <property type="match status" value="1"/>
</dbReference>
<sequence>MSASFPSIPGFAGPLSLKAFLEEYFGLHLTFAVETASPSPRAAAAAEAPSAAGFRALRDVVLPPNQSFLVVVYVALHASSSPPPTTAHASPTPPTPAPGCAASATGFGRLRQPLTHQTAASTAHDTYVARCSPADRPNSSCSSSSSTGKNGNARGLWRSSAFWLLYTNTSHRPLTDALLRHPWWASFAACLGPAAMGFIEMYCPIVLQLEAMAGGVQVLGPALKHAALETSFSATAPSSEMKGPPPQGSGYVSSRGVKRAVDTGECSGFLPLQKQRRVEAPPKAKAGRRLQRGVVPCSRPRRDDPFASPVNRAAMPVTWAAALTRTDVPRTRLYSVRVSDSDGAGDGSGGALPLPAGFLEAQWLRRHPHSLHRVLQAALPKRVAYGASARRYSVGASERVTGCTSVEDIPMWHVAHVFRWLVLQPPQSGADASPTTPPKFDLPSYLRRLLSTVVDQCSRLDLRGAALKHTGYLEEAFRRQQQGVEPWDVQRLSTPVDVVVSYLRTLLSTLRWAPLKEAKNRSFWGRDAAGSERVLDALMGAVRNWLIAGRHAIVPVSRFLDGVPVAQVPWLNGFYTTTPSLPFSAATSSAARHARRERSHVQQRVWLQFVLFLTQDILPFLLRASFTITWSSKNTHKLLFFPAFVWRRLIRREVRRTRSCGAPRSQMPLAGESARSVGAERIALSSAPCACEGAATAALPTPHSAASKASAAISAPRDVWRAVRTGGVLAHRGARATLATRGGGASCLYASVRFRPDRRKLRPIAVVRSASLRSLKEMARGSPSPYSHASAIVRLLCRLGCSDTDGQLPAATATLLRRVQARSRHNHHTGVHRFPHPLPPHLPHKAALRDALRCLVSGVEEQRVRDGLPRLSNLSHQDEYAELRSFCEEVRRRPALPCEGPAGTAPVVSSASPPSAAACCFAPYVTLVRSDASRCYDNLPQERVLAAVASLVKHDAYRVLRFTAIHALDGEAACKGGCLLRRTFTTRTIACAEADSRCGANLISGAAVRALLSEHLRHHLVVVSGGNLLEQRVGILQGSPVAMLLCDRLFSDVVDTALSGILSEHAERSLLLRRVDDVLVATTSPAAAERCLQAMQRGWPSVGYLSNPSKLTLSTACGSLVPWCGLLLHDTTLEVSVEWRRIGVLLASLRVGDPHYVHRGDHEPLYLTQRFLAVLQLRVAPTVLCGRMNSKTRQLQTFYEVGLLWSRVVLEKVQEALPAARNRCVAVLLLHPLAVCVGRLCRLLNRHQRFLAARKSACDVSAAEVRACVLTALHRTVQAKLRVLQARTVRASTVMTGPDAFPSLLLGSEVEQRRGDENFDLHAKKGVTVPTAPFNLMSRRATLPFTAAATCHGVGGATASEGDLRLALTTPVGDSKAIYGQSPTRSLNHSRVMRAPAMVADDAHQQWRLDRLASSGRALAGEDAAEDAAAAKQGRPSLSDNLMSPVGAVRGDGGAGQSIDVARTPHSFISEAGTFLGAVEMSDEEDYLSNLGATRRPDASSSADSVAAAAADVSALGNDIDSSPPSCACACMRGCPDPNCVSHMLDITVSPKAAQIGVPPKASAPAASAQLTHQRLSLSTLGGGTSATTIPTTAAATPPTAHAGDDAHPPEPFPDAGQGAAPFPHSDREDTRVGGEGVFDVSGDPTAAACIQAKLLSTAHDALTVQHDASGGDKRSAPCPGVSGMGVGTSTEHDARLSFTIPINLVQANTLLLTDTISEVYTSSFATVTTSKSTQESSSSTQLLGSREGASIAASVSAPRSLQQHNSFGTCTTVPKLGSPLQLTEELQGQKQEPRHPSSSPRDAFDIDEHSFFQVSGGAPAAAVTGPSSSPLPFSRLSPGPPSSPPFARAQRRGIVAALAEMELRPKEEVVVKRCEIPDEEKTTTVNAVWPPRLLWKGPDRAAEDCRDLSDAVFTVPATDSSRAARVHAESPGDDADLADSAGAFFLAFHAEAVDNGSAAFYDARSLKRESSHLSVALSLSTSQVNSSYDGERSRHSVVQEALCGLATPRNGGGNNTWYSVGWQMEPRGTGRVTNGSMQLRRFITASPLSPSTRDAPFPTSSGERLCGSTTPPNLSLSAESLTSTFNALTTQIFSDGAVQRLSRSLGGALNSSASGTSMSGDHYSMSLPSSNDRHSRMSNSNTSAIADDRYRDTLYRLFRHPPSSLIGDLTECYEAYKAMATSSNGHHVLNWGELGLLLQPEDYIDYRALFPPYHFVTFADFVEFVEVLSLRYHRFPLHSQRGTPRLLFAARAADPALCPVCDARLADYSALIAHLISRCDLERSDRRVGSEEGGMPVPPQDRGSVPRGAAHACWPSSHAALTATSPCNIAEDAVVRAHDANAPGCTIESSTLQCGASANRIRRCRGLKRLREKYGKQAERKVSEGHDRKVANFLLELIRHASTLDAAHASLTRASVPLILVPGSGADTVSAAASQLRNASGSVARTRSTSKTRRSTTSRGRGRGRGKRRGNSGRQRHQLQVIAASMEALKEQEQALRHSVEVEEELELESYRPIYNVLLMEMVRGQVEQVNRRQRRLNEMLEAFKEEGLLGGGGIGLHDERQIDALVKRLRARLHTDEASELETLKTNNSNLKHSLDEIKLAMEKKNSEMEVLRANYARKLARTDVENDAVRAKVEAALHASTLDVERMKRELSHRIDIACASIRTPRYNTSMGALRDLVQQAQEEVQRHHDELTRLVVSIGAKDTFLKHESETMHSNLPSAYRTELRKMEKDQLLNLLDVLSFQEGVVDTIGKAIYIITEAQHKTAVV</sequence>
<comment type="catalytic activity">
    <reaction evidence="12 13">
        <text>DNA(n) + a 2'-deoxyribonucleoside 5'-triphosphate = DNA(n+1) + diphosphate</text>
        <dbReference type="Rhea" id="RHEA:22508"/>
        <dbReference type="Rhea" id="RHEA-COMP:17339"/>
        <dbReference type="Rhea" id="RHEA-COMP:17340"/>
        <dbReference type="ChEBI" id="CHEBI:33019"/>
        <dbReference type="ChEBI" id="CHEBI:61560"/>
        <dbReference type="ChEBI" id="CHEBI:173112"/>
        <dbReference type="EC" id="2.7.7.49"/>
    </reaction>
</comment>
<feature type="coiled-coil region" evidence="14">
    <location>
        <begin position="2487"/>
        <end position="2548"/>
    </location>
</feature>
<keyword evidence="17" id="KW-0687">Ribonucleoprotein</keyword>
<evidence type="ECO:0000259" key="16">
    <source>
        <dbReference type="PROSITE" id="PS50878"/>
    </source>
</evidence>
<feature type="coiled-coil region" evidence="14">
    <location>
        <begin position="2583"/>
        <end position="2624"/>
    </location>
</feature>
<feature type="compositionally biased region" description="Polar residues" evidence="15">
    <location>
        <begin position="1781"/>
        <end position="1801"/>
    </location>
</feature>
<evidence type="ECO:0000256" key="14">
    <source>
        <dbReference type="SAM" id="Coils"/>
    </source>
</evidence>
<keyword evidence="11 13" id="KW-0539">Nucleus</keyword>
<keyword evidence="5 13" id="KW-0808">Transferase</keyword>
<feature type="compositionally biased region" description="Polar residues" evidence="15">
    <location>
        <begin position="1758"/>
        <end position="1773"/>
    </location>
</feature>
<dbReference type="VEuPathDB" id="TriTrypDB:LdBPK_364130.1"/>
<feature type="region of interest" description="Disordered" evidence="15">
    <location>
        <begin position="82"/>
        <end position="102"/>
    </location>
</feature>
<feature type="compositionally biased region" description="Low complexity" evidence="15">
    <location>
        <begin position="1826"/>
        <end position="1838"/>
    </location>
</feature>
<keyword evidence="14" id="KW-0175">Coiled coil</keyword>
<dbReference type="GO" id="GO:0007004">
    <property type="term" value="P:telomere maintenance via telomerase"/>
    <property type="evidence" value="ECO:0007669"/>
    <property type="project" value="TreeGrafter"/>
</dbReference>
<keyword evidence="4 13" id="KW-0158">Chromosome</keyword>
<evidence type="ECO:0000256" key="1">
    <source>
        <dbReference type="ARBA" id="ARBA00008001"/>
    </source>
</evidence>
<dbReference type="GO" id="GO:0000781">
    <property type="term" value="C:chromosome, telomeric region"/>
    <property type="evidence" value="ECO:0007669"/>
    <property type="project" value="UniProtKB-SubCell"/>
</dbReference>
<dbReference type="GO" id="GO:0070034">
    <property type="term" value="F:telomerase RNA binding"/>
    <property type="evidence" value="ECO:0007669"/>
    <property type="project" value="TreeGrafter"/>
</dbReference>
<evidence type="ECO:0000256" key="9">
    <source>
        <dbReference type="ARBA" id="ARBA00022895"/>
    </source>
</evidence>
<feature type="domain" description="Reverse transcriptase" evidence="16">
    <location>
        <begin position="736"/>
        <end position="1128"/>
    </location>
</feature>
<protein>
    <recommendedName>
        <fullName evidence="3 13">Telomerase reverse transcriptase</fullName>
        <ecNumber evidence="2 13">2.7.7.49</ecNumber>
    </recommendedName>
    <alternativeName>
        <fullName evidence="13">Telomerase catalytic subunit</fullName>
    </alternativeName>
</protein>
<accession>A0A504WZB1</accession>
<keyword evidence="8 13" id="KW-0460">Magnesium</keyword>
<dbReference type="VEuPathDB" id="TriTrypDB:LdBPK_364120.1"/>
<feature type="compositionally biased region" description="Basic residues" evidence="15">
    <location>
        <begin position="2449"/>
        <end position="2478"/>
    </location>
</feature>
<name>A0A504WZB1_LEIDO</name>
<feature type="compositionally biased region" description="Low complexity" evidence="15">
    <location>
        <begin position="1580"/>
        <end position="1602"/>
    </location>
</feature>
<dbReference type="CDD" id="cd01648">
    <property type="entry name" value="TERT"/>
    <property type="match status" value="1"/>
</dbReference>
<keyword evidence="6 13" id="KW-0548">Nucleotidyltransferase</keyword>
<keyword evidence="9 13" id="KW-0779">Telomere</keyword>
<dbReference type="VEuPathDB" id="TriTrypDB:LdCL_360048400"/>
<dbReference type="EC" id="2.7.7.49" evidence="2 13"/>
<dbReference type="GO" id="GO:0000333">
    <property type="term" value="C:telomerase catalytic core complex"/>
    <property type="evidence" value="ECO:0007669"/>
    <property type="project" value="TreeGrafter"/>
</dbReference>
<dbReference type="InterPro" id="IPR003545">
    <property type="entry name" value="Telomerase_RT"/>
</dbReference>
<comment type="subcellular location">
    <subcellularLocation>
        <location evidence="13">Nucleus</location>
    </subcellularLocation>
    <subcellularLocation>
        <location evidence="13">Chromosome</location>
        <location evidence="13">Telomere</location>
    </subcellularLocation>
</comment>
<dbReference type="EMBL" id="RHLD01000002">
    <property type="protein sequence ID" value="TPP42046.1"/>
    <property type="molecule type" value="Genomic_DNA"/>
</dbReference>
<dbReference type="GO" id="GO:0042162">
    <property type="term" value="F:telomeric DNA binding"/>
    <property type="evidence" value="ECO:0007669"/>
    <property type="project" value="TreeGrafter"/>
</dbReference>
<reference evidence="18" key="1">
    <citation type="submission" date="2019-02" db="EMBL/GenBank/DDBJ databases">
        <title>FDA dAtabase for Regulatory Grade micrObial Sequences (FDA-ARGOS): Supporting development and validation of Infectious Disease Dx tests.</title>
        <authorList>
            <person name="Duncan R."/>
            <person name="Fisher C."/>
            <person name="Tallon L."/>
            <person name="Sadzewicz L."/>
            <person name="Sengamalay N."/>
            <person name="Ott S."/>
            <person name="Godinez A."/>
            <person name="Nagaraj S."/>
            <person name="Vavikolanu K."/>
            <person name="Vyas G."/>
            <person name="Nadendla S."/>
            <person name="Aluvathingal J."/>
            <person name="Sichtig H."/>
        </authorList>
    </citation>
    <scope>NUCLEOTIDE SEQUENCE [LARGE SCALE GENOMIC DNA]</scope>
    <source>
        <strain evidence="18">FDAARGOS_360</strain>
    </source>
</reference>
<feature type="region of interest" description="Disordered" evidence="15">
    <location>
        <begin position="1751"/>
        <end position="1805"/>
    </location>
</feature>
<feature type="region of interest" description="Disordered" evidence="15">
    <location>
        <begin position="278"/>
        <end position="309"/>
    </location>
</feature>
<keyword evidence="7 13" id="KW-0479">Metal-binding</keyword>
<comment type="caution">
    <text evidence="17">The sequence shown here is derived from an EMBL/GenBank/DDBJ whole genome shotgun (WGS) entry which is preliminary data.</text>
</comment>
<evidence type="ECO:0000256" key="11">
    <source>
        <dbReference type="ARBA" id="ARBA00023242"/>
    </source>
</evidence>
<dbReference type="Proteomes" id="UP000318821">
    <property type="component" value="Unassembled WGS sequence"/>
</dbReference>
<evidence type="ECO:0000256" key="5">
    <source>
        <dbReference type="ARBA" id="ARBA00022679"/>
    </source>
</evidence>
<dbReference type="PANTHER" id="PTHR12066">
    <property type="entry name" value="TELOMERASE REVERSE TRANSCRIPTASE"/>
    <property type="match status" value="1"/>
</dbReference>
<dbReference type="SMART" id="SM00975">
    <property type="entry name" value="Telomerase_RBD"/>
    <property type="match status" value="1"/>
</dbReference>
<dbReference type="VEuPathDB" id="TriTrypDB:LdCL_360048200"/>
<evidence type="ECO:0000256" key="6">
    <source>
        <dbReference type="ARBA" id="ARBA00022695"/>
    </source>
</evidence>
<evidence type="ECO:0000256" key="15">
    <source>
        <dbReference type="SAM" id="MobiDB-lite"/>
    </source>
</evidence>
<feature type="region of interest" description="Disordered" evidence="15">
    <location>
        <begin position="1423"/>
        <end position="1451"/>
    </location>
</feature>
<dbReference type="VEuPathDB" id="TriTrypDB:LDHU3_36.5530"/>
<dbReference type="PROSITE" id="PS50878">
    <property type="entry name" value="RT_POL"/>
    <property type="match status" value="1"/>
</dbReference>
<evidence type="ECO:0000256" key="3">
    <source>
        <dbReference type="ARBA" id="ARBA00016182"/>
    </source>
</evidence>
<evidence type="ECO:0000256" key="7">
    <source>
        <dbReference type="ARBA" id="ARBA00022723"/>
    </source>
</evidence>
<evidence type="ECO:0000256" key="12">
    <source>
        <dbReference type="ARBA" id="ARBA00048173"/>
    </source>
</evidence>
<dbReference type="InterPro" id="IPR000477">
    <property type="entry name" value="RT_dom"/>
</dbReference>
<dbReference type="Gene3D" id="1.10.132.70">
    <property type="match status" value="1"/>
</dbReference>
<dbReference type="VEuPathDB" id="TriTrypDB:LdBPK_364140.1"/>
<dbReference type="GO" id="GO:0003720">
    <property type="term" value="F:telomerase activity"/>
    <property type="evidence" value="ECO:0007669"/>
    <property type="project" value="InterPro"/>
</dbReference>